<dbReference type="InterPro" id="IPR001737">
    <property type="entry name" value="KsgA/Erm"/>
</dbReference>
<dbReference type="EC" id="2.1.1.182" evidence="7"/>
<name>A0A1G2MJF0_9BACT</name>
<comment type="function">
    <text evidence="7">Specifically dimethylates two adjacent adenosines (A1518 and A1519) in the loop of a conserved hairpin near the 3'-end of 16S rRNA in the 30S particle. May play a critical role in biogenesis of 30S subunits.</text>
</comment>
<evidence type="ECO:0000259" key="9">
    <source>
        <dbReference type="SMART" id="SM00650"/>
    </source>
</evidence>
<dbReference type="InterPro" id="IPR020596">
    <property type="entry name" value="rRNA_Ade_Mease_Trfase_CS"/>
</dbReference>
<feature type="domain" description="Ribosomal RNA adenine methylase transferase N-terminal" evidence="9">
    <location>
        <begin position="20"/>
        <end position="193"/>
    </location>
</feature>
<feature type="binding site" evidence="7 8">
    <location>
        <position position="61"/>
    </location>
    <ligand>
        <name>S-adenosyl-L-methionine</name>
        <dbReference type="ChEBI" id="CHEBI:59789"/>
    </ligand>
</feature>
<accession>A0A1G2MJF0</accession>
<evidence type="ECO:0000313" key="11">
    <source>
        <dbReference type="Proteomes" id="UP000177130"/>
    </source>
</evidence>
<dbReference type="SUPFAM" id="SSF53335">
    <property type="entry name" value="S-adenosyl-L-methionine-dependent methyltransferases"/>
    <property type="match status" value="1"/>
</dbReference>
<sequence>MAKFIKKKSLGQNFLRDKNALRKIVDAAEITENETVLEIGPGEGNLTEELLARGARVIAVEKDDRLISVLQEKFASQMSSGKFTLVHADILFFHPNAYGLEPRAYFVIANIPYYITGEIIRKALSEWPQPKKAVLLVQKEVAERICSKDGKESILSISVKAYGNPKIAGIVKAGAFSPSPKVDSAILLISNISKNSFENVDEQRFFEIVKTGFAHKRKIVSANLRPIFGENTEKILTECEIDPQSRAETLSLAKWLSLAAKPRNTI</sequence>
<dbReference type="InterPro" id="IPR020598">
    <property type="entry name" value="rRNA_Ade_methylase_Trfase_N"/>
</dbReference>
<dbReference type="PROSITE" id="PS51689">
    <property type="entry name" value="SAM_RNA_A_N6_MT"/>
    <property type="match status" value="1"/>
</dbReference>
<evidence type="ECO:0000256" key="7">
    <source>
        <dbReference type="HAMAP-Rule" id="MF_00607"/>
    </source>
</evidence>
<evidence type="ECO:0000256" key="1">
    <source>
        <dbReference type="ARBA" id="ARBA00022490"/>
    </source>
</evidence>
<dbReference type="Proteomes" id="UP000177130">
    <property type="component" value="Unassembled WGS sequence"/>
</dbReference>
<protein>
    <recommendedName>
        <fullName evidence="7">Ribosomal RNA small subunit methyltransferase A</fullName>
        <ecNumber evidence="7">2.1.1.182</ecNumber>
    </recommendedName>
    <alternativeName>
        <fullName evidence="7">16S rRNA (adenine(1518)-N(6)/adenine(1519)-N(6))-dimethyltransferase</fullName>
    </alternativeName>
    <alternativeName>
        <fullName evidence="7">16S rRNA dimethyladenosine transferase</fullName>
    </alternativeName>
    <alternativeName>
        <fullName evidence="7">16S rRNA dimethylase</fullName>
    </alternativeName>
    <alternativeName>
        <fullName evidence="7">S-adenosylmethionine-6-N', N'-adenosyl(rRNA) dimethyltransferase</fullName>
    </alternativeName>
</protein>
<dbReference type="HAMAP" id="MF_00607">
    <property type="entry name" value="16SrRNA_methyltr_A"/>
    <property type="match status" value="1"/>
</dbReference>
<dbReference type="GO" id="GO:0003723">
    <property type="term" value="F:RNA binding"/>
    <property type="evidence" value="ECO:0007669"/>
    <property type="project" value="UniProtKB-UniRule"/>
</dbReference>
<feature type="binding site" evidence="7 8">
    <location>
        <position position="110"/>
    </location>
    <ligand>
        <name>S-adenosyl-L-methionine</name>
        <dbReference type="ChEBI" id="CHEBI:59789"/>
    </ligand>
</feature>
<keyword evidence="5 7" id="KW-0949">S-adenosyl-L-methionine</keyword>
<dbReference type="AlphaFoldDB" id="A0A1G2MJF0"/>
<dbReference type="InterPro" id="IPR011530">
    <property type="entry name" value="rRNA_adenine_dimethylase"/>
</dbReference>
<dbReference type="InterPro" id="IPR023165">
    <property type="entry name" value="rRNA_Ade_diMease-like_C"/>
</dbReference>
<evidence type="ECO:0000313" key="10">
    <source>
        <dbReference type="EMBL" id="OHA24050.1"/>
    </source>
</evidence>
<dbReference type="CDD" id="cd02440">
    <property type="entry name" value="AdoMet_MTases"/>
    <property type="match status" value="1"/>
</dbReference>
<gene>
    <name evidence="7" type="primary">rsmA</name>
    <name evidence="7" type="synonym">ksgA</name>
    <name evidence="10" type="ORF">A3C72_02855</name>
</gene>
<comment type="subcellular location">
    <subcellularLocation>
        <location evidence="7">Cytoplasm</location>
    </subcellularLocation>
</comment>
<comment type="similarity">
    <text evidence="7">Belongs to the class I-like SAM-binding methyltransferase superfamily. rRNA adenine N(6)-methyltransferase family. RsmA subfamily.</text>
</comment>
<feature type="binding site" evidence="7 8">
    <location>
        <position position="13"/>
    </location>
    <ligand>
        <name>S-adenosyl-L-methionine</name>
        <dbReference type="ChEBI" id="CHEBI:59789"/>
    </ligand>
</feature>
<keyword evidence="3 7" id="KW-0489">Methyltransferase</keyword>
<organism evidence="10 11">
    <name type="scientific">Candidatus Taylorbacteria bacterium RIFCSPHIGHO2_02_FULL_43_32b</name>
    <dbReference type="NCBI Taxonomy" id="1802306"/>
    <lineage>
        <taxon>Bacteria</taxon>
        <taxon>Candidatus Tayloriibacteriota</taxon>
    </lineage>
</organism>
<dbReference type="PANTHER" id="PTHR11727">
    <property type="entry name" value="DIMETHYLADENOSINE TRANSFERASE"/>
    <property type="match status" value="1"/>
</dbReference>
<dbReference type="NCBIfam" id="TIGR00755">
    <property type="entry name" value="ksgA"/>
    <property type="match status" value="1"/>
</dbReference>
<evidence type="ECO:0000256" key="3">
    <source>
        <dbReference type="ARBA" id="ARBA00022603"/>
    </source>
</evidence>
<comment type="caution">
    <text evidence="10">The sequence shown here is derived from an EMBL/GenBank/DDBJ whole genome shotgun (WGS) entry which is preliminary data.</text>
</comment>
<dbReference type="Gene3D" id="1.10.8.100">
    <property type="entry name" value="Ribosomal RNA adenine dimethylase-like, domain 2"/>
    <property type="match status" value="1"/>
</dbReference>
<dbReference type="PANTHER" id="PTHR11727:SF7">
    <property type="entry name" value="DIMETHYLADENOSINE TRANSFERASE-RELATED"/>
    <property type="match status" value="1"/>
</dbReference>
<feature type="binding site" evidence="7 8">
    <location>
        <position position="15"/>
    </location>
    <ligand>
        <name>S-adenosyl-L-methionine</name>
        <dbReference type="ChEBI" id="CHEBI:59789"/>
    </ligand>
</feature>
<dbReference type="InterPro" id="IPR029063">
    <property type="entry name" value="SAM-dependent_MTases_sf"/>
</dbReference>
<keyword evidence="2 7" id="KW-0698">rRNA processing</keyword>
<evidence type="ECO:0000256" key="2">
    <source>
        <dbReference type="ARBA" id="ARBA00022552"/>
    </source>
</evidence>
<keyword evidence="6 7" id="KW-0694">RNA-binding</keyword>
<proteinExistence type="inferred from homology"/>
<evidence type="ECO:0000256" key="4">
    <source>
        <dbReference type="ARBA" id="ARBA00022679"/>
    </source>
</evidence>
<evidence type="ECO:0000256" key="6">
    <source>
        <dbReference type="ARBA" id="ARBA00022884"/>
    </source>
</evidence>
<reference evidence="10 11" key="1">
    <citation type="journal article" date="2016" name="Nat. Commun.">
        <title>Thousands of microbial genomes shed light on interconnected biogeochemical processes in an aquifer system.</title>
        <authorList>
            <person name="Anantharaman K."/>
            <person name="Brown C.T."/>
            <person name="Hug L.A."/>
            <person name="Sharon I."/>
            <person name="Castelle C.J."/>
            <person name="Probst A.J."/>
            <person name="Thomas B.C."/>
            <person name="Singh A."/>
            <person name="Wilkins M.J."/>
            <person name="Karaoz U."/>
            <person name="Brodie E.L."/>
            <person name="Williams K.H."/>
            <person name="Hubbard S.S."/>
            <person name="Banfield J.F."/>
        </authorList>
    </citation>
    <scope>NUCLEOTIDE SEQUENCE [LARGE SCALE GENOMIC DNA]</scope>
</reference>
<dbReference type="GO" id="GO:0052908">
    <property type="term" value="F:16S rRNA (adenine(1518)-N(6)/adenine(1519)-N(6))-dimethyltransferase activity"/>
    <property type="evidence" value="ECO:0007669"/>
    <property type="project" value="UniProtKB-EC"/>
</dbReference>
<dbReference type="PROSITE" id="PS01131">
    <property type="entry name" value="RRNA_A_DIMETH"/>
    <property type="match status" value="1"/>
</dbReference>
<keyword evidence="4 7" id="KW-0808">Transferase</keyword>
<evidence type="ECO:0000256" key="5">
    <source>
        <dbReference type="ARBA" id="ARBA00022691"/>
    </source>
</evidence>
<dbReference type="Pfam" id="PF00398">
    <property type="entry name" value="RrnaAD"/>
    <property type="match status" value="1"/>
</dbReference>
<dbReference type="EMBL" id="MHRK01000019">
    <property type="protein sequence ID" value="OHA24050.1"/>
    <property type="molecule type" value="Genomic_DNA"/>
</dbReference>
<dbReference type="SMART" id="SM00650">
    <property type="entry name" value="rADc"/>
    <property type="match status" value="1"/>
</dbReference>
<comment type="catalytic activity">
    <reaction evidence="7">
        <text>adenosine(1518)/adenosine(1519) in 16S rRNA + 4 S-adenosyl-L-methionine = N(6)-dimethyladenosine(1518)/N(6)-dimethyladenosine(1519) in 16S rRNA + 4 S-adenosyl-L-homocysteine + 4 H(+)</text>
        <dbReference type="Rhea" id="RHEA:19609"/>
        <dbReference type="Rhea" id="RHEA-COMP:10232"/>
        <dbReference type="Rhea" id="RHEA-COMP:10233"/>
        <dbReference type="ChEBI" id="CHEBI:15378"/>
        <dbReference type="ChEBI" id="CHEBI:57856"/>
        <dbReference type="ChEBI" id="CHEBI:59789"/>
        <dbReference type="ChEBI" id="CHEBI:74411"/>
        <dbReference type="ChEBI" id="CHEBI:74493"/>
        <dbReference type="EC" id="2.1.1.182"/>
    </reaction>
</comment>
<evidence type="ECO:0000256" key="8">
    <source>
        <dbReference type="PROSITE-ProRule" id="PRU01026"/>
    </source>
</evidence>
<dbReference type="GO" id="GO:0005829">
    <property type="term" value="C:cytosol"/>
    <property type="evidence" value="ECO:0007669"/>
    <property type="project" value="TreeGrafter"/>
</dbReference>
<feature type="binding site" evidence="7 8">
    <location>
        <position position="40"/>
    </location>
    <ligand>
        <name>S-adenosyl-L-methionine</name>
        <dbReference type="ChEBI" id="CHEBI:59789"/>
    </ligand>
</feature>
<feature type="binding site" evidence="7 8">
    <location>
        <position position="89"/>
    </location>
    <ligand>
        <name>S-adenosyl-L-methionine</name>
        <dbReference type="ChEBI" id="CHEBI:59789"/>
    </ligand>
</feature>
<dbReference type="STRING" id="1802306.A3C72_02855"/>
<keyword evidence="1 7" id="KW-0963">Cytoplasm</keyword>
<dbReference type="Gene3D" id="3.40.50.150">
    <property type="entry name" value="Vaccinia Virus protein VP39"/>
    <property type="match status" value="1"/>
</dbReference>